<organism evidence="1 2">
    <name type="scientific">Cronartium quercuum f. sp. fusiforme G11</name>
    <dbReference type="NCBI Taxonomy" id="708437"/>
    <lineage>
        <taxon>Eukaryota</taxon>
        <taxon>Fungi</taxon>
        <taxon>Dikarya</taxon>
        <taxon>Basidiomycota</taxon>
        <taxon>Pucciniomycotina</taxon>
        <taxon>Pucciniomycetes</taxon>
        <taxon>Pucciniales</taxon>
        <taxon>Coleosporiaceae</taxon>
        <taxon>Cronartium</taxon>
    </lineage>
</organism>
<keyword evidence="2" id="KW-1185">Reference proteome</keyword>
<accession>A0A9P6TCK0</accession>
<gene>
    <name evidence="1" type="ORF">CROQUDRAFT_698886</name>
</gene>
<sequence>MATDHQRMTLFYKIHDFWAQMFLSLSLSVFKANQNLAKKKKAKVPGFDPLDC</sequence>
<comment type="caution">
    <text evidence="1">The sequence shown here is derived from an EMBL/GenBank/DDBJ whole genome shotgun (WGS) entry which is preliminary data.</text>
</comment>
<dbReference type="AlphaFoldDB" id="A0A9P6TCK0"/>
<reference evidence="1" key="1">
    <citation type="submission" date="2013-11" db="EMBL/GenBank/DDBJ databases">
        <title>Genome sequence of the fusiform rust pathogen reveals effectors for host alternation and coevolution with pine.</title>
        <authorList>
            <consortium name="DOE Joint Genome Institute"/>
            <person name="Smith K."/>
            <person name="Pendleton A."/>
            <person name="Kubisiak T."/>
            <person name="Anderson C."/>
            <person name="Salamov A."/>
            <person name="Aerts A."/>
            <person name="Riley R."/>
            <person name="Clum A."/>
            <person name="Lindquist E."/>
            <person name="Ence D."/>
            <person name="Campbell M."/>
            <person name="Kronenberg Z."/>
            <person name="Feau N."/>
            <person name="Dhillon B."/>
            <person name="Hamelin R."/>
            <person name="Burleigh J."/>
            <person name="Smith J."/>
            <person name="Yandell M."/>
            <person name="Nelson C."/>
            <person name="Grigoriev I."/>
            <person name="Davis J."/>
        </authorList>
    </citation>
    <scope>NUCLEOTIDE SEQUENCE</scope>
    <source>
        <strain evidence="1">G11</strain>
    </source>
</reference>
<evidence type="ECO:0000313" key="1">
    <source>
        <dbReference type="EMBL" id="KAG0147397.1"/>
    </source>
</evidence>
<dbReference type="EMBL" id="MU167248">
    <property type="protein sequence ID" value="KAG0147397.1"/>
    <property type="molecule type" value="Genomic_DNA"/>
</dbReference>
<protein>
    <submittedName>
        <fullName evidence="1">Uncharacterized protein</fullName>
    </submittedName>
</protein>
<dbReference type="Proteomes" id="UP000886653">
    <property type="component" value="Unassembled WGS sequence"/>
</dbReference>
<evidence type="ECO:0000313" key="2">
    <source>
        <dbReference type="Proteomes" id="UP000886653"/>
    </source>
</evidence>
<proteinExistence type="predicted"/>
<name>A0A9P6TCK0_9BASI</name>